<dbReference type="EMBL" id="LBTX01000029">
    <property type="protein sequence ID" value="KKQ48549.1"/>
    <property type="molecule type" value="Genomic_DNA"/>
</dbReference>
<dbReference type="InterPro" id="IPR001173">
    <property type="entry name" value="Glyco_trans_2-like"/>
</dbReference>
<protein>
    <submittedName>
        <fullName evidence="2">Glycosyl transferase, family 2</fullName>
    </submittedName>
</protein>
<dbReference type="Pfam" id="PF00535">
    <property type="entry name" value="Glycos_transf_2"/>
    <property type="match status" value="1"/>
</dbReference>
<feature type="domain" description="Glycosyltransferase 2-like" evidence="1">
    <location>
        <begin position="10"/>
        <end position="176"/>
    </location>
</feature>
<dbReference type="InterPro" id="IPR029044">
    <property type="entry name" value="Nucleotide-diphossugar_trans"/>
</dbReference>
<keyword evidence="2" id="KW-0808">Transferase</keyword>
<dbReference type="GO" id="GO:0006487">
    <property type="term" value="P:protein N-linked glycosylation"/>
    <property type="evidence" value="ECO:0007669"/>
    <property type="project" value="TreeGrafter"/>
</dbReference>
<evidence type="ECO:0000313" key="3">
    <source>
        <dbReference type="Proteomes" id="UP000034231"/>
    </source>
</evidence>
<dbReference type="PANTHER" id="PTHR10859">
    <property type="entry name" value="GLYCOSYL TRANSFERASE"/>
    <property type="match status" value="1"/>
</dbReference>
<evidence type="ECO:0000313" key="2">
    <source>
        <dbReference type="EMBL" id="KKQ48549.1"/>
    </source>
</evidence>
<dbReference type="GO" id="GO:0016740">
    <property type="term" value="F:transferase activity"/>
    <property type="evidence" value="ECO:0007669"/>
    <property type="project" value="UniProtKB-KW"/>
</dbReference>
<comment type="caution">
    <text evidence="2">The sequence shown here is derived from an EMBL/GenBank/DDBJ whole genome shotgun (WGS) entry which is preliminary data.</text>
</comment>
<organism evidence="2 3">
    <name type="scientific">Candidatus Shapirobacteria bacterium GW2011_GWE1_38_10</name>
    <dbReference type="NCBI Taxonomy" id="1618488"/>
    <lineage>
        <taxon>Bacteria</taxon>
        <taxon>Candidatus Shapironibacteriota</taxon>
    </lineage>
</organism>
<proteinExistence type="predicted"/>
<gene>
    <name evidence="2" type="ORF">US68_C0029G0004</name>
</gene>
<dbReference type="Gene3D" id="3.90.550.10">
    <property type="entry name" value="Spore Coat Polysaccharide Biosynthesis Protein SpsA, Chain A"/>
    <property type="match status" value="1"/>
</dbReference>
<dbReference type="SUPFAM" id="SSF53448">
    <property type="entry name" value="Nucleotide-diphospho-sugar transferases"/>
    <property type="match status" value="1"/>
</dbReference>
<dbReference type="Proteomes" id="UP000034231">
    <property type="component" value="Unassembled WGS sequence"/>
</dbReference>
<accession>A0A0G0KH76</accession>
<sequence>MKKNNNHFLSVIIPAYKQSKTIRQDIYSIYDTLEQIRYPYELILVVDGTEVDSTFNEAKKCHLKNLKVFGYTHNHGKGYALRFGMARSVGDYVAFIDSGMEIDPNGISMLLEHMEWYKADVIVGSKRHPVSQVKYPFDRKIISFGAHLISRYLLGINVRDTQAGLKIFRRPVLEKVLPRLLVKRYAIDLELLAVANHLNFKKIYEAPIKFNYVFKSLTHATGLKIIFNCLRDALAVFYRLKILRYYDDKNQRKWVYDSELDMKINTG</sequence>
<evidence type="ECO:0000259" key="1">
    <source>
        <dbReference type="Pfam" id="PF00535"/>
    </source>
</evidence>
<reference evidence="2 3" key="1">
    <citation type="journal article" date="2015" name="Nature">
        <title>rRNA introns, odd ribosomes, and small enigmatic genomes across a large radiation of phyla.</title>
        <authorList>
            <person name="Brown C.T."/>
            <person name="Hug L.A."/>
            <person name="Thomas B.C."/>
            <person name="Sharon I."/>
            <person name="Castelle C.J."/>
            <person name="Singh A."/>
            <person name="Wilkins M.J."/>
            <person name="Williams K.H."/>
            <person name="Banfield J.F."/>
        </authorList>
    </citation>
    <scope>NUCLEOTIDE SEQUENCE [LARGE SCALE GENOMIC DNA]</scope>
</reference>
<dbReference type="PANTHER" id="PTHR10859:SF91">
    <property type="entry name" value="DOLICHYL-PHOSPHATE BETA-GLUCOSYLTRANSFERASE"/>
    <property type="match status" value="1"/>
</dbReference>
<dbReference type="AlphaFoldDB" id="A0A0G0KH76"/>
<name>A0A0G0KH76_9BACT</name>